<dbReference type="GO" id="GO:0006629">
    <property type="term" value="P:lipid metabolic process"/>
    <property type="evidence" value="ECO:0007669"/>
    <property type="project" value="InterPro"/>
</dbReference>
<keyword evidence="1" id="KW-0813">Transport</keyword>
<dbReference type="InterPro" id="IPR001711">
    <property type="entry name" value="PLipase_C_Pinositol-sp_Y"/>
</dbReference>
<dbReference type="InterPro" id="IPR027417">
    <property type="entry name" value="P-loop_NTPase"/>
</dbReference>
<evidence type="ECO:0000313" key="6">
    <source>
        <dbReference type="Proteomes" id="UP000716446"/>
    </source>
</evidence>
<protein>
    <recommendedName>
        <fullName evidence="4">PI-PLC Y-box domain-containing protein</fullName>
    </recommendedName>
</protein>
<evidence type="ECO:0000259" key="4">
    <source>
        <dbReference type="PROSITE" id="PS50008"/>
    </source>
</evidence>
<accession>A0A9N8JS77</accession>
<dbReference type="GO" id="GO:0140359">
    <property type="term" value="F:ABC-type transporter activity"/>
    <property type="evidence" value="ECO:0007669"/>
    <property type="project" value="InterPro"/>
</dbReference>
<dbReference type="Gene3D" id="3.40.50.300">
    <property type="entry name" value="P-loop containing nucleotide triphosphate hydrolases"/>
    <property type="match status" value="1"/>
</dbReference>
<keyword evidence="3" id="KW-0812">Transmembrane</keyword>
<gene>
    <name evidence="5" type="ORF">AWRI4619_LOCUS7693</name>
</gene>
<comment type="caution">
    <text evidence="5">The sequence shown here is derived from an EMBL/GenBank/DDBJ whole genome shotgun (WGS) entry which is preliminary data.</text>
</comment>
<dbReference type="AlphaFoldDB" id="A0A9N8JS77"/>
<dbReference type="InterPro" id="IPR026082">
    <property type="entry name" value="ABCA"/>
</dbReference>
<dbReference type="GO" id="GO:0005319">
    <property type="term" value="F:lipid transporter activity"/>
    <property type="evidence" value="ECO:0007669"/>
    <property type="project" value="TreeGrafter"/>
</dbReference>
<feature type="transmembrane region" description="Helical" evidence="3">
    <location>
        <begin position="206"/>
        <end position="227"/>
    </location>
</feature>
<dbReference type="SUPFAM" id="SSF52540">
    <property type="entry name" value="P-loop containing nucleoside triphosphate hydrolases"/>
    <property type="match status" value="1"/>
</dbReference>
<dbReference type="PROSITE" id="PS50008">
    <property type="entry name" value="PIPLC_Y_DOMAIN"/>
    <property type="match status" value="1"/>
</dbReference>
<dbReference type="EMBL" id="CAIJEN010000014">
    <property type="protein sequence ID" value="CAD0093222.1"/>
    <property type="molecule type" value="Genomic_DNA"/>
</dbReference>
<dbReference type="GO" id="GO:0004435">
    <property type="term" value="F:phosphatidylinositol-4,5-bisphosphate phospholipase C activity"/>
    <property type="evidence" value="ECO:0007669"/>
    <property type="project" value="InterPro"/>
</dbReference>
<dbReference type="Proteomes" id="UP000716446">
    <property type="component" value="Unassembled WGS sequence"/>
</dbReference>
<dbReference type="GO" id="GO:0016020">
    <property type="term" value="C:membrane"/>
    <property type="evidence" value="ECO:0007669"/>
    <property type="project" value="InterPro"/>
</dbReference>
<proteinExistence type="predicted"/>
<keyword evidence="6" id="KW-1185">Reference proteome</keyword>
<feature type="transmembrane region" description="Helical" evidence="3">
    <location>
        <begin position="405"/>
        <end position="433"/>
    </location>
</feature>
<dbReference type="PANTHER" id="PTHR19229">
    <property type="entry name" value="ATP-BINDING CASSETTE TRANSPORTER SUBFAMILY A ABCA"/>
    <property type="match status" value="1"/>
</dbReference>
<reference evidence="5" key="1">
    <citation type="submission" date="2020-06" db="EMBL/GenBank/DDBJ databases">
        <authorList>
            <person name="Onetto C."/>
        </authorList>
    </citation>
    <scope>NUCLEOTIDE SEQUENCE</scope>
</reference>
<dbReference type="PANTHER" id="PTHR19229:SF36">
    <property type="entry name" value="ATP-BINDING CASSETTE SUB-FAMILY A MEMBER 2"/>
    <property type="match status" value="1"/>
</dbReference>
<keyword evidence="3" id="KW-0472">Membrane</keyword>
<dbReference type="GO" id="GO:0035556">
    <property type="term" value="P:intracellular signal transduction"/>
    <property type="evidence" value="ECO:0007669"/>
    <property type="project" value="InterPro"/>
</dbReference>
<evidence type="ECO:0000256" key="3">
    <source>
        <dbReference type="SAM" id="Phobius"/>
    </source>
</evidence>
<keyword evidence="3" id="KW-1133">Transmembrane helix</keyword>
<organism evidence="5 6">
    <name type="scientific">Aureobasidium vineae</name>
    <dbReference type="NCBI Taxonomy" id="2773715"/>
    <lineage>
        <taxon>Eukaryota</taxon>
        <taxon>Fungi</taxon>
        <taxon>Dikarya</taxon>
        <taxon>Ascomycota</taxon>
        <taxon>Pezizomycotina</taxon>
        <taxon>Dothideomycetes</taxon>
        <taxon>Dothideomycetidae</taxon>
        <taxon>Dothideales</taxon>
        <taxon>Saccotheciaceae</taxon>
        <taxon>Aureobasidium</taxon>
    </lineage>
</organism>
<evidence type="ECO:0000256" key="1">
    <source>
        <dbReference type="ARBA" id="ARBA00022448"/>
    </source>
</evidence>
<evidence type="ECO:0000256" key="2">
    <source>
        <dbReference type="ARBA" id="ARBA00022737"/>
    </source>
</evidence>
<name>A0A9N8JS77_9PEZI</name>
<evidence type="ECO:0000313" key="5">
    <source>
        <dbReference type="EMBL" id="CAD0093222.1"/>
    </source>
</evidence>
<feature type="transmembrane region" description="Helical" evidence="3">
    <location>
        <begin position="366"/>
        <end position="384"/>
    </location>
</feature>
<keyword evidence="2" id="KW-0677">Repeat</keyword>
<sequence>MLTGGSNLCLVDEVSSGIDPLSRRKVWDILLAERGHRAMLFTTHFLDEGDLLSDHITILSKGTLAATGTAVALKHELGGGYRVKIYTEHQFKEPRDWSSIPRRNHADHVVYNLPDSSAAAIFVTRLEQLGVTDYRVSGPSIEDVFLKLSAEFNNDHTLHDDATPLTNVSSLQSEKGLELAKGRRISLGAQTWVLFRKRVTILRRNYLPYMAAVLIPIIAGGLVTLFLKGFRPLSCSPEESSSSEDILSFASLDDVLDFPAGPASQVPTTLLNSLYPGLGSAVAPVASVDAFIDYVQANYSRVFPGGYFLDAQGGAPLFAWRGNYELGYAILTQNILDSSLLGSPIVTTYQAFQVPWAPSAGDTLQFILYFGLAMSAYPGFFALYPTSERVANVRALHYSNGIRAFPLWLAYTIFDFMFVTIVSIVAIVIFVGVSRYVCEDLFEAGFGCQNSRFRAENLMCPSRACHDGGSQWTSTSSCITSCIAKVERNHANLLW</sequence>
<feature type="domain" description="PI-PLC Y-box" evidence="4">
    <location>
        <begin position="291"/>
        <end position="326"/>
    </location>
</feature>